<keyword evidence="2" id="KW-0443">Lipid metabolism</keyword>
<dbReference type="SUPFAM" id="SSF56024">
    <property type="entry name" value="Phospholipase D/nuclease"/>
    <property type="match status" value="1"/>
</dbReference>
<dbReference type="GO" id="GO:0009395">
    <property type="term" value="P:phospholipid catabolic process"/>
    <property type="evidence" value="ECO:0007669"/>
    <property type="project" value="TreeGrafter"/>
</dbReference>
<sequence length="208" mass="23505">MSFFKKIEGLVEKLPEGYQHTRDEIIGLINPNRRHDDPEEKRLDEIRAEINAGHRFDNFAAERSENFVKWHIDGHDYMWALSEMIDNAREVIFIQTLMCSAFPPPALRVDGLVVPAVSFGFDIPMRTLTLLPDLALTSPSTSALTLTLARPWARAGTGGSPELYLRRPPAYHPEWRLDRLLKRKAEEGVKGFLVIGWGFVCGLGGLHA</sequence>
<dbReference type="EMBL" id="JARKIB010000796">
    <property type="protein sequence ID" value="KAJ7691682.1"/>
    <property type="molecule type" value="Genomic_DNA"/>
</dbReference>
<evidence type="ECO:0000256" key="2">
    <source>
        <dbReference type="ARBA" id="ARBA00023098"/>
    </source>
</evidence>
<dbReference type="InterPro" id="IPR015679">
    <property type="entry name" value="PLipase_D_fam"/>
</dbReference>
<dbReference type="AlphaFoldDB" id="A0AAD7DHS2"/>
<gene>
    <name evidence="3" type="ORF">B0H16DRAFT_1486662</name>
</gene>
<dbReference type="PANTHER" id="PTHR18896:SF186">
    <property type="entry name" value="PHOSPHOLIPASE D"/>
    <property type="match status" value="1"/>
</dbReference>
<dbReference type="PANTHER" id="PTHR18896">
    <property type="entry name" value="PHOSPHOLIPASE D"/>
    <property type="match status" value="1"/>
</dbReference>
<dbReference type="GO" id="GO:0004630">
    <property type="term" value="F:phospholipase D activity"/>
    <property type="evidence" value="ECO:0007669"/>
    <property type="project" value="TreeGrafter"/>
</dbReference>
<evidence type="ECO:0000313" key="4">
    <source>
        <dbReference type="Proteomes" id="UP001215598"/>
    </source>
</evidence>
<evidence type="ECO:0000256" key="1">
    <source>
        <dbReference type="ARBA" id="ARBA00022737"/>
    </source>
</evidence>
<comment type="caution">
    <text evidence="3">The sequence shown here is derived from an EMBL/GenBank/DDBJ whole genome shotgun (WGS) entry which is preliminary data.</text>
</comment>
<evidence type="ECO:0000313" key="3">
    <source>
        <dbReference type="EMBL" id="KAJ7691682.1"/>
    </source>
</evidence>
<keyword evidence="4" id="KW-1185">Reference proteome</keyword>
<protein>
    <submittedName>
        <fullName evidence="3">Uncharacterized protein</fullName>
    </submittedName>
</protein>
<name>A0AAD7DHS2_9AGAR</name>
<keyword evidence="1" id="KW-0677">Repeat</keyword>
<dbReference type="Proteomes" id="UP001215598">
    <property type="component" value="Unassembled WGS sequence"/>
</dbReference>
<organism evidence="3 4">
    <name type="scientific">Mycena metata</name>
    <dbReference type="NCBI Taxonomy" id="1033252"/>
    <lineage>
        <taxon>Eukaryota</taxon>
        <taxon>Fungi</taxon>
        <taxon>Dikarya</taxon>
        <taxon>Basidiomycota</taxon>
        <taxon>Agaricomycotina</taxon>
        <taxon>Agaricomycetes</taxon>
        <taxon>Agaricomycetidae</taxon>
        <taxon>Agaricales</taxon>
        <taxon>Marasmiineae</taxon>
        <taxon>Mycenaceae</taxon>
        <taxon>Mycena</taxon>
    </lineage>
</organism>
<accession>A0AAD7DHS2</accession>
<reference evidence="3" key="1">
    <citation type="submission" date="2023-03" db="EMBL/GenBank/DDBJ databases">
        <title>Massive genome expansion in bonnet fungi (Mycena s.s.) driven by repeated elements and novel gene families across ecological guilds.</title>
        <authorList>
            <consortium name="Lawrence Berkeley National Laboratory"/>
            <person name="Harder C.B."/>
            <person name="Miyauchi S."/>
            <person name="Viragh M."/>
            <person name="Kuo A."/>
            <person name="Thoen E."/>
            <person name="Andreopoulos B."/>
            <person name="Lu D."/>
            <person name="Skrede I."/>
            <person name="Drula E."/>
            <person name="Henrissat B."/>
            <person name="Morin E."/>
            <person name="Kohler A."/>
            <person name="Barry K."/>
            <person name="LaButti K."/>
            <person name="Morin E."/>
            <person name="Salamov A."/>
            <person name="Lipzen A."/>
            <person name="Mereny Z."/>
            <person name="Hegedus B."/>
            <person name="Baldrian P."/>
            <person name="Stursova M."/>
            <person name="Weitz H."/>
            <person name="Taylor A."/>
            <person name="Grigoriev I.V."/>
            <person name="Nagy L.G."/>
            <person name="Martin F."/>
            <person name="Kauserud H."/>
        </authorList>
    </citation>
    <scope>NUCLEOTIDE SEQUENCE</scope>
    <source>
        <strain evidence="3">CBHHK182m</strain>
    </source>
</reference>
<proteinExistence type="predicted"/>